<protein>
    <submittedName>
        <fullName evidence="1">Uncharacterized protein</fullName>
    </submittedName>
</protein>
<reference evidence="1 2" key="1">
    <citation type="submission" date="2014-04" db="EMBL/GenBank/DDBJ databases">
        <authorList>
            <consortium name="DOE Joint Genome Institute"/>
            <person name="Kuo A."/>
            <person name="Kohler A."/>
            <person name="Nagy L.G."/>
            <person name="Floudas D."/>
            <person name="Copeland A."/>
            <person name="Barry K.W."/>
            <person name="Cichocki N."/>
            <person name="Veneault-Fourrey C."/>
            <person name="LaButti K."/>
            <person name="Lindquist E.A."/>
            <person name="Lipzen A."/>
            <person name="Lundell T."/>
            <person name="Morin E."/>
            <person name="Murat C."/>
            <person name="Sun H."/>
            <person name="Tunlid A."/>
            <person name="Henrissat B."/>
            <person name="Grigoriev I.V."/>
            <person name="Hibbett D.S."/>
            <person name="Martin F."/>
            <person name="Nordberg H.P."/>
            <person name="Cantor M.N."/>
            <person name="Hua S.X."/>
        </authorList>
    </citation>
    <scope>NUCLEOTIDE SEQUENCE [LARGE SCALE GENOMIC DNA]</scope>
    <source>
        <strain evidence="1 2">Foug A</strain>
    </source>
</reference>
<name>A0A0C3EA96_9AGAM</name>
<sequence>MEEHKYKFSAIYYSQPFQWRKTPETTPSPGNLKFGTGTTAASYLDRIIINT</sequence>
<reference evidence="2" key="2">
    <citation type="submission" date="2015-01" db="EMBL/GenBank/DDBJ databases">
        <title>Evolutionary Origins and Diversification of the Mycorrhizal Mutualists.</title>
        <authorList>
            <consortium name="DOE Joint Genome Institute"/>
            <consortium name="Mycorrhizal Genomics Consortium"/>
            <person name="Kohler A."/>
            <person name="Kuo A."/>
            <person name="Nagy L.G."/>
            <person name="Floudas D."/>
            <person name="Copeland A."/>
            <person name="Barry K.W."/>
            <person name="Cichocki N."/>
            <person name="Veneault-Fourrey C."/>
            <person name="LaButti K."/>
            <person name="Lindquist E.A."/>
            <person name="Lipzen A."/>
            <person name="Lundell T."/>
            <person name="Morin E."/>
            <person name="Murat C."/>
            <person name="Riley R."/>
            <person name="Ohm R."/>
            <person name="Sun H."/>
            <person name="Tunlid A."/>
            <person name="Henrissat B."/>
            <person name="Grigoriev I.V."/>
            <person name="Hibbett D.S."/>
            <person name="Martin F."/>
        </authorList>
    </citation>
    <scope>NUCLEOTIDE SEQUENCE [LARGE SCALE GENOMIC DNA]</scope>
    <source>
        <strain evidence="2">Foug A</strain>
    </source>
</reference>
<dbReference type="AlphaFoldDB" id="A0A0C3EA96"/>
<evidence type="ECO:0000313" key="2">
    <source>
        <dbReference type="Proteomes" id="UP000053989"/>
    </source>
</evidence>
<proteinExistence type="predicted"/>
<accession>A0A0C3EA96</accession>
<evidence type="ECO:0000313" key="1">
    <source>
        <dbReference type="EMBL" id="KIM69630.1"/>
    </source>
</evidence>
<keyword evidence="2" id="KW-1185">Reference proteome</keyword>
<dbReference type="EMBL" id="KN822006">
    <property type="protein sequence ID" value="KIM69630.1"/>
    <property type="molecule type" value="Genomic_DNA"/>
</dbReference>
<organism evidence="1 2">
    <name type="scientific">Scleroderma citrinum Foug A</name>
    <dbReference type="NCBI Taxonomy" id="1036808"/>
    <lineage>
        <taxon>Eukaryota</taxon>
        <taxon>Fungi</taxon>
        <taxon>Dikarya</taxon>
        <taxon>Basidiomycota</taxon>
        <taxon>Agaricomycotina</taxon>
        <taxon>Agaricomycetes</taxon>
        <taxon>Agaricomycetidae</taxon>
        <taxon>Boletales</taxon>
        <taxon>Sclerodermatineae</taxon>
        <taxon>Sclerodermataceae</taxon>
        <taxon>Scleroderma</taxon>
    </lineage>
</organism>
<dbReference type="HOGENOM" id="CLU_3107760_0_0_1"/>
<dbReference type="InParanoid" id="A0A0C3EA96"/>
<gene>
    <name evidence="1" type="ORF">SCLCIDRAFT_19457</name>
</gene>
<dbReference type="Proteomes" id="UP000053989">
    <property type="component" value="Unassembled WGS sequence"/>
</dbReference>